<dbReference type="InterPro" id="IPR001753">
    <property type="entry name" value="Enoyl-CoA_hydra/iso"/>
</dbReference>
<dbReference type="GO" id="GO:0004300">
    <property type="term" value="F:enoyl-CoA hydratase activity"/>
    <property type="evidence" value="ECO:0007669"/>
    <property type="project" value="UniProtKB-EC"/>
</dbReference>
<comment type="similarity">
    <text evidence="1 2">Belongs to the enoyl-CoA hydratase/isomerase family.</text>
</comment>
<dbReference type="PANTHER" id="PTHR43802">
    <property type="entry name" value="ENOYL-COA HYDRATASE"/>
    <property type="match status" value="1"/>
</dbReference>
<evidence type="ECO:0000313" key="4">
    <source>
        <dbReference type="Proteomes" id="UP000545493"/>
    </source>
</evidence>
<dbReference type="CDD" id="cd06558">
    <property type="entry name" value="crotonase-like"/>
    <property type="match status" value="1"/>
</dbReference>
<evidence type="ECO:0000256" key="2">
    <source>
        <dbReference type="RuleBase" id="RU003707"/>
    </source>
</evidence>
<keyword evidence="3" id="KW-0456">Lyase</keyword>
<sequence length="282" mass="30957">MSAPLRTETADGVRSIVLSRPDEYNTITPQLRDALSAAIDEADADPEVRVMLLRAEGPAFCAGYGLGWSTELQAQEQSNDRGWDSVADMRLLSTFVDTYLKLWYAAKPTIAAVHGWCIAGGTDMVLCADIVVAADNAVFGYPPSRVWGTPTTAMWVYRLGFERAKRYLLTGDEIPARTAADIGLVLEAVPEEKLLDHAFGLAKRMAMVPANQLQMLKLLCNQTAENMGLSSSRTLGTLFDGVARHTQEGRDFVRRVSEAGVRQAVRERDDPFGDYGSRPRAQ</sequence>
<protein>
    <submittedName>
        <fullName evidence="3">Enoyl-CoA hydratase</fullName>
        <ecNumber evidence="3">4.2.1.17</ecNumber>
    </submittedName>
</protein>
<dbReference type="PROSITE" id="PS00166">
    <property type="entry name" value="ENOYL_COA_HYDRATASE"/>
    <property type="match status" value="1"/>
</dbReference>
<dbReference type="NCBIfam" id="NF006128">
    <property type="entry name" value="PRK08272.1"/>
    <property type="match status" value="1"/>
</dbReference>
<gene>
    <name evidence="3" type="ORF">FHU38_005395</name>
</gene>
<dbReference type="Proteomes" id="UP000545493">
    <property type="component" value="Unassembled WGS sequence"/>
</dbReference>
<dbReference type="EMBL" id="JAAOYM010000003">
    <property type="protein sequence ID" value="NIJ14987.1"/>
    <property type="molecule type" value="Genomic_DNA"/>
</dbReference>
<dbReference type="InterPro" id="IPR029045">
    <property type="entry name" value="ClpP/crotonase-like_dom_sf"/>
</dbReference>
<keyword evidence="4" id="KW-1185">Reference proteome</keyword>
<dbReference type="PANTHER" id="PTHR43802:SF1">
    <property type="entry name" value="IP11341P-RELATED"/>
    <property type="match status" value="1"/>
</dbReference>
<dbReference type="Pfam" id="PF00378">
    <property type="entry name" value="ECH_1"/>
    <property type="match status" value="1"/>
</dbReference>
<reference evidence="3 4" key="1">
    <citation type="submission" date="2020-03" db="EMBL/GenBank/DDBJ databases">
        <title>Sequencing the genomes of 1000 actinobacteria strains.</title>
        <authorList>
            <person name="Klenk H.-P."/>
        </authorList>
    </citation>
    <scope>NUCLEOTIDE SEQUENCE [LARGE SCALE GENOMIC DNA]</scope>
    <source>
        <strain evidence="3 4">DSM 45685</strain>
    </source>
</reference>
<dbReference type="SUPFAM" id="SSF52096">
    <property type="entry name" value="ClpP/crotonase"/>
    <property type="match status" value="1"/>
</dbReference>
<organism evidence="3 4">
    <name type="scientific">Saccharomonospora amisosensis</name>
    <dbReference type="NCBI Taxonomy" id="1128677"/>
    <lineage>
        <taxon>Bacteria</taxon>
        <taxon>Bacillati</taxon>
        <taxon>Actinomycetota</taxon>
        <taxon>Actinomycetes</taxon>
        <taxon>Pseudonocardiales</taxon>
        <taxon>Pseudonocardiaceae</taxon>
        <taxon>Saccharomonospora</taxon>
    </lineage>
</organism>
<dbReference type="AlphaFoldDB" id="A0A7X5UVD7"/>
<dbReference type="EC" id="4.2.1.17" evidence="3"/>
<evidence type="ECO:0000256" key="1">
    <source>
        <dbReference type="ARBA" id="ARBA00005254"/>
    </source>
</evidence>
<dbReference type="Gene3D" id="3.90.226.10">
    <property type="entry name" value="2-enoyl-CoA Hydratase, Chain A, domain 1"/>
    <property type="match status" value="1"/>
</dbReference>
<comment type="caution">
    <text evidence="3">The sequence shown here is derived from an EMBL/GenBank/DDBJ whole genome shotgun (WGS) entry which is preliminary data.</text>
</comment>
<proteinExistence type="inferred from homology"/>
<evidence type="ECO:0000313" key="3">
    <source>
        <dbReference type="EMBL" id="NIJ14987.1"/>
    </source>
</evidence>
<dbReference type="RefSeq" id="WP_167177590.1">
    <property type="nucleotide sequence ID" value="NZ_JAAOYM010000003.1"/>
</dbReference>
<name>A0A7X5UVD7_9PSEU</name>
<accession>A0A7X5UVD7</accession>
<dbReference type="InterPro" id="IPR018376">
    <property type="entry name" value="Enoyl-CoA_hyd/isom_CS"/>
</dbReference>